<reference evidence="4" key="2">
    <citation type="submission" date="2011-02" db="EMBL/GenBank/DDBJ databases">
        <title>The complete genome of Fluviicola taffensis DSM 16823.</title>
        <authorList>
            <consortium name="US DOE Joint Genome Institute (JGI-PGF)"/>
            <person name="Lucas S."/>
            <person name="Copeland A."/>
            <person name="Lapidus A."/>
            <person name="Bruce D."/>
            <person name="Goodwin L."/>
            <person name="Pitluck S."/>
            <person name="Kyrpides N."/>
            <person name="Mavromatis K."/>
            <person name="Ivanova N."/>
            <person name="Mikhailova N."/>
            <person name="Pagani I."/>
            <person name="Chertkov O."/>
            <person name="Detter J.C."/>
            <person name="Han C."/>
            <person name="Tapia R."/>
            <person name="Land M."/>
            <person name="Hauser L."/>
            <person name="Markowitz V."/>
            <person name="Cheng J.-F."/>
            <person name="Hugenholtz P."/>
            <person name="Woyke T."/>
            <person name="Wu D."/>
            <person name="Tindall B."/>
            <person name="Pomrenke H.G."/>
            <person name="Brambilla E."/>
            <person name="Klenk H.-P."/>
            <person name="Eisen J.A."/>
        </authorList>
    </citation>
    <scope>NUCLEOTIDE SEQUENCE [LARGE SCALE GENOMIC DNA]</scope>
    <source>
        <strain evidence="4">DSM 16823 / RW262 / RW262</strain>
    </source>
</reference>
<dbReference type="Pfam" id="PF00326">
    <property type="entry name" value="Peptidase_S9"/>
    <property type="match status" value="1"/>
</dbReference>
<dbReference type="RefSeq" id="WP_013687208.1">
    <property type="nucleotide sequence ID" value="NC_015321.1"/>
</dbReference>
<organism evidence="3 4">
    <name type="scientific">Fluviicola taffensis (strain DSM 16823 / NCIMB 13979 / RW262)</name>
    <dbReference type="NCBI Taxonomy" id="755732"/>
    <lineage>
        <taxon>Bacteria</taxon>
        <taxon>Pseudomonadati</taxon>
        <taxon>Bacteroidota</taxon>
        <taxon>Flavobacteriia</taxon>
        <taxon>Flavobacteriales</taxon>
        <taxon>Crocinitomicaceae</taxon>
        <taxon>Fluviicola</taxon>
    </lineage>
</organism>
<dbReference type="PANTHER" id="PTHR11731:SF193">
    <property type="entry name" value="DIPEPTIDYL PEPTIDASE 9"/>
    <property type="match status" value="1"/>
</dbReference>
<dbReference type="PANTHER" id="PTHR11731">
    <property type="entry name" value="PROTEASE FAMILY S9B,C DIPEPTIDYL-PEPTIDASE IV-RELATED"/>
    <property type="match status" value="1"/>
</dbReference>
<gene>
    <name evidence="3" type="ordered locus">Fluta_2453</name>
</gene>
<dbReference type="AlphaFoldDB" id="F2ID44"/>
<dbReference type="GO" id="GO:0008236">
    <property type="term" value="F:serine-type peptidase activity"/>
    <property type="evidence" value="ECO:0007669"/>
    <property type="project" value="InterPro"/>
</dbReference>
<accession>F2ID44</accession>
<feature type="domain" description="Dipeptidylpeptidase IV N-terminal" evidence="2">
    <location>
        <begin position="112"/>
        <end position="428"/>
    </location>
</feature>
<dbReference type="Gene3D" id="3.40.50.1820">
    <property type="entry name" value="alpha/beta hydrolase"/>
    <property type="match status" value="1"/>
</dbReference>
<dbReference type="GO" id="GO:0008239">
    <property type="term" value="F:dipeptidyl-peptidase activity"/>
    <property type="evidence" value="ECO:0007669"/>
    <property type="project" value="UniProtKB-EC"/>
</dbReference>
<dbReference type="ESTHER" id="flutr-f2id44">
    <property type="family name" value="DPP4N_Peptidase_S9"/>
</dbReference>
<dbReference type="SUPFAM" id="SSF82171">
    <property type="entry name" value="DPP6 N-terminal domain-like"/>
    <property type="match status" value="1"/>
</dbReference>
<keyword evidence="4" id="KW-1185">Reference proteome</keyword>
<evidence type="ECO:0000313" key="4">
    <source>
        <dbReference type="Proteomes" id="UP000007463"/>
    </source>
</evidence>
<dbReference type="STRING" id="755732.Fluta_2453"/>
<reference evidence="3 4" key="1">
    <citation type="journal article" date="2011" name="Stand. Genomic Sci.">
        <title>Complete genome sequence of the gliding freshwater bacterium Fluviicola taffensis type strain (RW262).</title>
        <authorList>
            <person name="Woyke T."/>
            <person name="Chertkov O."/>
            <person name="Lapidus A."/>
            <person name="Nolan M."/>
            <person name="Lucas S."/>
            <person name="Del Rio T.G."/>
            <person name="Tice H."/>
            <person name="Cheng J.F."/>
            <person name="Tapia R."/>
            <person name="Han C."/>
            <person name="Goodwin L."/>
            <person name="Pitluck S."/>
            <person name="Liolios K."/>
            <person name="Pagani I."/>
            <person name="Ivanova N."/>
            <person name="Huntemann M."/>
            <person name="Mavromatis K."/>
            <person name="Mikhailova N."/>
            <person name="Pati A."/>
            <person name="Chen A."/>
            <person name="Palaniappan K."/>
            <person name="Land M."/>
            <person name="Hauser L."/>
            <person name="Brambilla E.M."/>
            <person name="Rohde M."/>
            <person name="Mwirichia R."/>
            <person name="Sikorski J."/>
            <person name="Tindall B.J."/>
            <person name="Goker M."/>
            <person name="Bristow J."/>
            <person name="Eisen J.A."/>
            <person name="Markowitz V."/>
            <person name="Hugenholtz P."/>
            <person name="Klenk H.P."/>
            <person name="Kyrpides N.C."/>
        </authorList>
    </citation>
    <scope>NUCLEOTIDE SEQUENCE [LARGE SCALE GENOMIC DNA]</scope>
    <source>
        <strain evidence="4">DSM 16823 / RW262 / RW262</strain>
    </source>
</reference>
<dbReference type="KEGG" id="fte:Fluta_2453"/>
<protein>
    <submittedName>
        <fullName evidence="3">Dipeptidyl-peptidase IV</fullName>
        <ecNumber evidence="3">3.4.14.5</ecNumber>
    </submittedName>
</protein>
<evidence type="ECO:0000313" key="3">
    <source>
        <dbReference type="EMBL" id="AEA44438.1"/>
    </source>
</evidence>
<dbReference type="InterPro" id="IPR001375">
    <property type="entry name" value="Peptidase_S9_cat"/>
</dbReference>
<evidence type="ECO:0000259" key="2">
    <source>
        <dbReference type="Pfam" id="PF00930"/>
    </source>
</evidence>
<sequence length="710" mass="80180" precursor="true">MNKYLSLLVFFILGVNAFAQKKQLSLSDAVLQQYRSFRDEQMNGVAWIPGTDSYVYVSNNYQLLYQASVKKTTPEQLLTIQEANTVLGAQLYSFYGFSFINSDELLLTDGNNYYKLNLKTKTGSKLVTVQEEGGGAEFEITTGSAAYTLENNLWIINAKGEKIAVTSNTDKSIVSGQTYARSEFGITDGIFWSGKGAYLAFYQKDETDVKSYPLVDITKTPAELMNIKYPMAGQGSEKPKVGIYSISTGKTVFISPKSTADSYLTNLSWTPDEQFVLIAEVNRDQNHMWLNQYDAKTGAFVRTILEEQNDKWVEPEHPAFFPLSTSNNFIWISEKDGFNNLYYYSIEGKLMKQLTANKFVVKDILQSINKGKDVVFSATGTSGLNTLYYAVDLNGKQRCLTLEEGTHGISINESGTYFIDQYSSHAVPGKYELKTITGKAVKTLLTTKNKLEEIQIGTADIGQIKAEDGSVLYTRLIKPSNFDPTKKYPVMVYVYGGPHAQMITNSWLDGANLWMYWMAEQGYLVFTLDNRGSGERGFAFENQIHRQLGVVEINDQMKGIEYLKSLPYVDSDRFAVHGWSFGGFMTTSLMLKQAETFKVGVAGGPVTDWKYYEIMYGERYMDRPQENEKGYEEASLMTHAGKLKGDLLLIHGTVDDVVVPQHNDALLKKFIELGIQIDFFHYPMHKHNVIGKDRVHLMQKVLDYIIEHNK</sequence>
<keyword evidence="3" id="KW-0378">Hydrolase</keyword>
<dbReference type="InterPro" id="IPR002469">
    <property type="entry name" value="Peptidase_S9B_N"/>
</dbReference>
<feature type="domain" description="Peptidase S9 prolyl oligopeptidase catalytic" evidence="1">
    <location>
        <begin position="515"/>
        <end position="708"/>
    </location>
</feature>
<dbReference type="InterPro" id="IPR050278">
    <property type="entry name" value="Serine_Prot_S9B/DPPIV"/>
</dbReference>
<name>F2ID44_FLUTR</name>
<dbReference type="OrthoDB" id="9812921at2"/>
<dbReference type="EC" id="3.4.14.5" evidence="3"/>
<dbReference type="HOGENOM" id="CLU_006105_2_0_10"/>
<dbReference type="Pfam" id="PF00930">
    <property type="entry name" value="DPPIV_N"/>
    <property type="match status" value="1"/>
</dbReference>
<dbReference type="SUPFAM" id="SSF53474">
    <property type="entry name" value="alpha/beta-Hydrolases"/>
    <property type="match status" value="1"/>
</dbReference>
<dbReference type="GO" id="GO:0006508">
    <property type="term" value="P:proteolysis"/>
    <property type="evidence" value="ECO:0007669"/>
    <property type="project" value="InterPro"/>
</dbReference>
<proteinExistence type="predicted"/>
<dbReference type="Gene3D" id="2.140.10.30">
    <property type="entry name" value="Dipeptidylpeptidase IV, N-terminal domain"/>
    <property type="match status" value="1"/>
</dbReference>
<dbReference type="Proteomes" id="UP000007463">
    <property type="component" value="Chromosome"/>
</dbReference>
<dbReference type="InterPro" id="IPR029058">
    <property type="entry name" value="AB_hydrolase_fold"/>
</dbReference>
<evidence type="ECO:0000259" key="1">
    <source>
        <dbReference type="Pfam" id="PF00326"/>
    </source>
</evidence>
<dbReference type="eggNOG" id="COG1506">
    <property type="taxonomic scope" value="Bacteria"/>
</dbReference>
<dbReference type="EMBL" id="CP002542">
    <property type="protein sequence ID" value="AEA44438.1"/>
    <property type="molecule type" value="Genomic_DNA"/>
</dbReference>